<feature type="transmembrane region" description="Helical" evidence="1">
    <location>
        <begin position="60"/>
        <end position="84"/>
    </location>
</feature>
<accession>A0A6H9TFW1</accession>
<proteinExistence type="predicted"/>
<organism evidence="2 4">
    <name type="scientific">Burkholderia latens</name>
    <dbReference type="NCBI Taxonomy" id="488446"/>
    <lineage>
        <taxon>Bacteria</taxon>
        <taxon>Pseudomonadati</taxon>
        <taxon>Pseudomonadota</taxon>
        <taxon>Betaproteobacteria</taxon>
        <taxon>Burkholderiales</taxon>
        <taxon>Burkholderiaceae</taxon>
        <taxon>Burkholderia</taxon>
        <taxon>Burkholderia cepacia complex</taxon>
    </lineage>
</organism>
<keyword evidence="4" id="KW-1185">Reference proteome</keyword>
<dbReference type="Proteomes" id="UP000494222">
    <property type="component" value="Unassembled WGS sequence"/>
</dbReference>
<dbReference type="RefSeq" id="WP_151066978.1">
    <property type="nucleotide sequence ID" value="NZ_CABVPL010000039.1"/>
</dbReference>
<reference evidence="2 4" key="1">
    <citation type="submission" date="2019-09" db="EMBL/GenBank/DDBJ databases">
        <title>Draft genome sequences of 48 bacterial type strains from the CCUG.</title>
        <authorList>
            <person name="Tunovic T."/>
            <person name="Pineiro-Iglesias B."/>
            <person name="Unosson C."/>
            <person name="Inganas E."/>
            <person name="Ohlen M."/>
            <person name="Cardew S."/>
            <person name="Jensie-Markopoulos S."/>
            <person name="Salva-Serra F."/>
            <person name="Jaen-Luchoro D."/>
            <person name="Karlsson R."/>
            <person name="Svensson-Stadler L."/>
            <person name="Chun J."/>
            <person name="Moore E."/>
        </authorList>
    </citation>
    <scope>NUCLEOTIDE SEQUENCE [LARGE SCALE GENOMIC DNA]</scope>
    <source>
        <strain evidence="2 4">CCUG 54555</strain>
    </source>
</reference>
<dbReference type="EMBL" id="VZOJ01000089">
    <property type="protein sequence ID" value="KAB0634946.1"/>
    <property type="molecule type" value="Genomic_DNA"/>
</dbReference>
<keyword evidence="1" id="KW-0472">Membrane</keyword>
<dbReference type="OrthoDB" id="9028383at2"/>
<evidence type="ECO:0000313" key="4">
    <source>
        <dbReference type="Proteomes" id="UP000430232"/>
    </source>
</evidence>
<dbReference type="Proteomes" id="UP000430232">
    <property type="component" value="Unassembled WGS sequence"/>
</dbReference>
<evidence type="ECO:0000313" key="5">
    <source>
        <dbReference type="Proteomes" id="UP000494222"/>
    </source>
</evidence>
<evidence type="ECO:0000313" key="2">
    <source>
        <dbReference type="EMBL" id="KAB0634946.1"/>
    </source>
</evidence>
<gene>
    <name evidence="3" type="ORF">BLA24064_04494</name>
    <name evidence="2" type="ORF">F7R21_25300</name>
</gene>
<evidence type="ECO:0000256" key="1">
    <source>
        <dbReference type="SAM" id="Phobius"/>
    </source>
</evidence>
<dbReference type="AlphaFoldDB" id="A0A6H9TFW1"/>
<sequence>MKAFKKGGALVVWLIAATLLYQYVWTHNVDHFPTYPDWVVEWIEDLYGLHGDDTELFYDLFWLTLSFLNVLAITLAGWLVWRVWRYVTNGKRRHASRHNDEHPTSR</sequence>
<dbReference type="EMBL" id="CABVPL010000039">
    <property type="protein sequence ID" value="VWB94465.1"/>
    <property type="molecule type" value="Genomic_DNA"/>
</dbReference>
<keyword evidence="1" id="KW-0812">Transmembrane</keyword>
<evidence type="ECO:0000313" key="3">
    <source>
        <dbReference type="EMBL" id="VWB94465.1"/>
    </source>
</evidence>
<keyword evidence="1" id="KW-1133">Transmembrane helix</keyword>
<dbReference type="GeneID" id="99791775"/>
<name>A0A6H9TFW1_9BURK</name>
<protein>
    <submittedName>
        <fullName evidence="2">Uncharacterized protein</fullName>
    </submittedName>
</protein>
<reference evidence="3 5" key="2">
    <citation type="submission" date="2019-09" db="EMBL/GenBank/DDBJ databases">
        <authorList>
            <person name="Depoorter E."/>
        </authorList>
    </citation>
    <scope>NUCLEOTIDE SEQUENCE [LARGE SCALE GENOMIC DNA]</scope>
    <source>
        <strain evidence="3">LMG 24064</strain>
    </source>
</reference>